<dbReference type="SUPFAM" id="SSF51306">
    <property type="entry name" value="LexA/Signal peptidase"/>
    <property type="match status" value="1"/>
</dbReference>
<keyword evidence="2" id="KW-1185">Reference proteome</keyword>
<evidence type="ECO:0000313" key="1">
    <source>
        <dbReference type="EMBL" id="WAH38572.1"/>
    </source>
</evidence>
<proteinExistence type="predicted"/>
<dbReference type="EMBL" id="CP104064">
    <property type="protein sequence ID" value="WAH38572.1"/>
    <property type="molecule type" value="Genomic_DNA"/>
</dbReference>
<name>A0ABY6Z7K0_9BACL</name>
<evidence type="ECO:0000313" key="2">
    <source>
        <dbReference type="Proteomes" id="UP001164803"/>
    </source>
</evidence>
<reference evidence="1" key="1">
    <citation type="submission" date="2022-08" db="EMBL/GenBank/DDBJ databases">
        <title>Alicyclobacillus dauci DSM2870, complete genome.</title>
        <authorList>
            <person name="Wang Q."/>
            <person name="Cai R."/>
            <person name="Wang Z."/>
        </authorList>
    </citation>
    <scope>NUCLEOTIDE SEQUENCE</scope>
    <source>
        <strain evidence="1">DSM 28700</strain>
    </source>
</reference>
<gene>
    <name evidence="1" type="ORF">NZD86_08870</name>
</gene>
<organism evidence="1 2">
    <name type="scientific">Alicyclobacillus dauci</name>
    <dbReference type="NCBI Taxonomy" id="1475485"/>
    <lineage>
        <taxon>Bacteria</taxon>
        <taxon>Bacillati</taxon>
        <taxon>Bacillota</taxon>
        <taxon>Bacilli</taxon>
        <taxon>Bacillales</taxon>
        <taxon>Alicyclobacillaceae</taxon>
        <taxon>Alicyclobacillus</taxon>
    </lineage>
</organism>
<dbReference type="Proteomes" id="UP001164803">
    <property type="component" value="Chromosome"/>
</dbReference>
<sequence length="147" mass="16508">MIPIDQLYPVPVFGAVPSLSMTFAESISNPPQLAVKSFAPYKRFAVEIIDDGLDTAGLLSGDYAIFREQGWPNDELQVVCVAFGNNVTIRILEGIQMREPVLRTARDAVREQRHRNDFIVLGVLDGIIKSDFVKFMELEEEAFDWGC</sequence>
<protein>
    <submittedName>
        <fullName evidence="1">Uncharacterized protein</fullName>
    </submittedName>
</protein>
<accession>A0ABY6Z7K0</accession>
<dbReference type="InterPro" id="IPR036286">
    <property type="entry name" value="LexA/Signal_pep-like_sf"/>
</dbReference>
<dbReference type="RefSeq" id="WP_268046151.1">
    <property type="nucleotide sequence ID" value="NZ_CP104064.1"/>
</dbReference>